<dbReference type="PROSITE" id="PS01152">
    <property type="entry name" value="HESB"/>
    <property type="match status" value="1"/>
</dbReference>
<name>Q1LT10_BAUCH</name>
<dbReference type="InterPro" id="IPR016092">
    <property type="entry name" value="ATAP"/>
</dbReference>
<dbReference type="InterPro" id="IPR050322">
    <property type="entry name" value="Fe-S_cluster_asmbl/transfer"/>
</dbReference>
<dbReference type="InterPro" id="IPR035903">
    <property type="entry name" value="HesB-like_dom_sf"/>
</dbReference>
<dbReference type="Gene3D" id="2.60.300.12">
    <property type="entry name" value="HesB-like domain"/>
    <property type="match status" value="1"/>
</dbReference>
<dbReference type="PANTHER" id="PTHR10072:SF47">
    <property type="entry name" value="PROTEIN SUFA"/>
    <property type="match status" value="1"/>
</dbReference>
<dbReference type="OrthoDB" id="9801228at2"/>
<dbReference type="RefSeq" id="WP_011520637.1">
    <property type="nucleotide sequence ID" value="NC_007984.1"/>
</dbReference>
<dbReference type="InterPro" id="IPR017870">
    <property type="entry name" value="FeS_cluster_insertion_CS"/>
</dbReference>
<organism evidence="3 4">
    <name type="scientific">Baumannia cicadellinicola subsp. Homalodisca coagulata</name>
    <dbReference type="NCBI Taxonomy" id="374463"/>
    <lineage>
        <taxon>Bacteria</taxon>
        <taxon>Pseudomonadati</taxon>
        <taxon>Pseudomonadota</taxon>
        <taxon>Gammaproteobacteria</taxon>
        <taxon>Candidatus Palibaumannia</taxon>
    </lineage>
</organism>
<dbReference type="AlphaFoldDB" id="Q1LT10"/>
<dbReference type="Pfam" id="PF01521">
    <property type="entry name" value="Fe-S_biosyn"/>
    <property type="match status" value="1"/>
</dbReference>
<feature type="domain" description="Core" evidence="2">
    <location>
        <begin position="15"/>
        <end position="115"/>
    </location>
</feature>
<dbReference type="Proteomes" id="UP000002427">
    <property type="component" value="Chromosome"/>
</dbReference>
<dbReference type="NCBIfam" id="TIGR00049">
    <property type="entry name" value="iron-sulfur cluster assembly accessory protein"/>
    <property type="match status" value="1"/>
</dbReference>
<accession>Q1LT10</accession>
<dbReference type="GO" id="GO:0005829">
    <property type="term" value="C:cytosol"/>
    <property type="evidence" value="ECO:0007669"/>
    <property type="project" value="TreeGrafter"/>
</dbReference>
<protein>
    <submittedName>
        <fullName evidence="3">Iron-sulfur cluster assembly accessory protein</fullName>
    </submittedName>
</protein>
<dbReference type="KEGG" id="bci:BCI_0466"/>
<sequence>MITKLNLQDKIWYGLTMTDAAARQIKKLVTSDPRMFGLRLSINHSGCAGFSYILDLITEPNKSDLVYEHLGAKLFVPLQVMPLIDGTRIDYIKIGLNYEFKFYNPKAQHACGCGESFSI</sequence>
<comment type="similarity">
    <text evidence="1">Belongs to the HesB/IscA family.</text>
</comment>
<dbReference type="HOGENOM" id="CLU_069054_4_2_6"/>
<dbReference type="GO" id="GO:0051537">
    <property type="term" value="F:2 iron, 2 sulfur cluster binding"/>
    <property type="evidence" value="ECO:0007669"/>
    <property type="project" value="UniProtKB-ARBA"/>
</dbReference>
<dbReference type="NCBIfam" id="NF007050">
    <property type="entry name" value="PRK09504.1"/>
    <property type="match status" value="1"/>
</dbReference>
<evidence type="ECO:0000256" key="1">
    <source>
        <dbReference type="ARBA" id="ARBA00006718"/>
    </source>
</evidence>
<reference evidence="3 4" key="1">
    <citation type="journal article" date="2006" name="PLoS Biol.">
        <title>Metabolic complementarity and genomics of the dual bacterial symbiosis of sharpshooters.</title>
        <authorList>
            <person name="Wu D."/>
            <person name="Daugherty S.C."/>
            <person name="Van Aken S.E."/>
            <person name="Pai G.H."/>
            <person name="Watkins K.L."/>
            <person name="Khouri H."/>
            <person name="Tallon L.J."/>
            <person name="Zaborsky J.M."/>
            <person name="Dunbar H.E."/>
            <person name="Tran P.L."/>
            <person name="Moran N.A."/>
            <person name="Eisen J.A."/>
        </authorList>
    </citation>
    <scope>NUCLEOTIDE SEQUENCE [LARGE SCALE GENOMIC DNA]</scope>
    <source>
        <strain evidence="3">Hc</strain>
    </source>
</reference>
<dbReference type="SUPFAM" id="SSF89360">
    <property type="entry name" value="HesB-like domain"/>
    <property type="match status" value="1"/>
</dbReference>
<evidence type="ECO:0000259" key="2">
    <source>
        <dbReference type="Pfam" id="PF01521"/>
    </source>
</evidence>
<dbReference type="InterPro" id="IPR000361">
    <property type="entry name" value="ATAP_core_dom"/>
</dbReference>
<evidence type="ECO:0000313" key="3">
    <source>
        <dbReference type="EMBL" id="ABF13802.1"/>
    </source>
</evidence>
<dbReference type="PANTHER" id="PTHR10072">
    <property type="entry name" value="IRON-SULFUR CLUSTER ASSEMBLY PROTEIN"/>
    <property type="match status" value="1"/>
</dbReference>
<evidence type="ECO:0000313" key="4">
    <source>
        <dbReference type="Proteomes" id="UP000002427"/>
    </source>
</evidence>
<dbReference type="EMBL" id="CP000238">
    <property type="protein sequence ID" value="ABF13802.1"/>
    <property type="molecule type" value="Genomic_DNA"/>
</dbReference>
<keyword evidence="4" id="KW-1185">Reference proteome</keyword>
<proteinExistence type="inferred from homology"/>
<dbReference type="STRING" id="374463.BCI_0466"/>
<dbReference type="GO" id="GO:0016226">
    <property type="term" value="P:iron-sulfur cluster assembly"/>
    <property type="evidence" value="ECO:0007669"/>
    <property type="project" value="InterPro"/>
</dbReference>
<gene>
    <name evidence="3" type="primary">sufA</name>
    <name evidence="3" type="ordered locus">BCI_0466</name>
</gene>